<gene>
    <name evidence="1" type="ORF">SAMN05660313_02973</name>
</gene>
<evidence type="ECO:0000313" key="2">
    <source>
        <dbReference type="Proteomes" id="UP000183257"/>
    </source>
</evidence>
<keyword evidence="2" id="KW-1185">Reference proteome</keyword>
<evidence type="ECO:0008006" key="3">
    <source>
        <dbReference type="Google" id="ProtNLM"/>
    </source>
</evidence>
<organism evidence="1 2">
    <name type="scientific">Cellulophaga fucicola</name>
    <dbReference type="NCBI Taxonomy" id="76595"/>
    <lineage>
        <taxon>Bacteria</taxon>
        <taxon>Pseudomonadati</taxon>
        <taxon>Bacteroidota</taxon>
        <taxon>Flavobacteriia</taxon>
        <taxon>Flavobacteriales</taxon>
        <taxon>Flavobacteriaceae</taxon>
        <taxon>Cellulophaga</taxon>
    </lineage>
</organism>
<dbReference type="AlphaFoldDB" id="A0A1K1QUF1"/>
<evidence type="ECO:0000313" key="1">
    <source>
        <dbReference type="EMBL" id="SFW63496.1"/>
    </source>
</evidence>
<dbReference type="OrthoDB" id="1443464at2"/>
<dbReference type="STRING" id="76595.SAMN05660313_02973"/>
<accession>A0A1K1QUF1</accession>
<dbReference type="EMBL" id="FPIY01000005">
    <property type="protein sequence ID" value="SFW63496.1"/>
    <property type="molecule type" value="Genomic_DNA"/>
</dbReference>
<sequence>MKKLLLILFAVTLAVSCSKDDDSSSIVGTWANDYSITFENQPEQTYRDEWKFSSDGMGTYKEFDNGDLDFDTTFLWSQDGDEFFVEYTEVKSNESFTIGKILGKKSLEDSEGYTVAIKE</sequence>
<name>A0A1K1QUF1_9FLAO</name>
<dbReference type="RefSeq" id="WP_072304600.1">
    <property type="nucleotide sequence ID" value="NZ_FPIY01000005.1"/>
</dbReference>
<reference evidence="2" key="1">
    <citation type="submission" date="2016-11" db="EMBL/GenBank/DDBJ databases">
        <authorList>
            <person name="Varghese N."/>
            <person name="Submissions S."/>
        </authorList>
    </citation>
    <scope>NUCLEOTIDE SEQUENCE [LARGE SCALE GENOMIC DNA]</scope>
    <source>
        <strain evidence="2">DSM 24786</strain>
    </source>
</reference>
<proteinExistence type="predicted"/>
<protein>
    <recommendedName>
        <fullName evidence="3">Lipocalin-like domain-containing protein</fullName>
    </recommendedName>
</protein>
<dbReference type="Proteomes" id="UP000183257">
    <property type="component" value="Unassembled WGS sequence"/>
</dbReference>
<dbReference type="PROSITE" id="PS51257">
    <property type="entry name" value="PROKAR_LIPOPROTEIN"/>
    <property type="match status" value="1"/>
</dbReference>